<dbReference type="HOGENOM" id="CLU_1420276_0_0_9"/>
<feature type="domain" description="GerMN" evidence="3">
    <location>
        <begin position="101"/>
        <end position="185"/>
    </location>
</feature>
<feature type="region of interest" description="Disordered" evidence="1">
    <location>
        <begin position="23"/>
        <end position="72"/>
    </location>
</feature>
<feature type="chain" id="PRO_5039163254" description="GerMN domain-containing protein" evidence="2">
    <location>
        <begin position="21"/>
        <end position="214"/>
    </location>
</feature>
<dbReference type="PROSITE" id="PS51257">
    <property type="entry name" value="PROKAR_LIPOPROTEIN"/>
    <property type="match status" value="1"/>
</dbReference>
<dbReference type="SMART" id="SM00909">
    <property type="entry name" value="Germane"/>
    <property type="match status" value="1"/>
</dbReference>
<evidence type="ECO:0000256" key="1">
    <source>
        <dbReference type="SAM" id="MobiDB-lite"/>
    </source>
</evidence>
<dbReference type="eggNOG" id="ENOG5033CC7">
    <property type="taxonomic scope" value="Bacteria"/>
</dbReference>
<reference evidence="4 5" key="1">
    <citation type="submission" date="2008-09" db="EMBL/GenBank/DDBJ databases">
        <authorList>
            <person name="Fulton L."/>
            <person name="Clifton S."/>
            <person name="Fulton B."/>
            <person name="Xu J."/>
            <person name="Minx P."/>
            <person name="Pepin K.H."/>
            <person name="Johnson M."/>
            <person name="Thiruvilangam P."/>
            <person name="Bhonagiri V."/>
            <person name="Nash W.E."/>
            <person name="Mardis E.R."/>
            <person name="Wilson R.K."/>
        </authorList>
    </citation>
    <scope>NUCLEOTIDE SEQUENCE [LARGE SCALE GENOMIC DNA]</scope>
    <source>
        <strain evidence="4 5">DSM 13275</strain>
    </source>
</reference>
<evidence type="ECO:0000313" key="4">
    <source>
        <dbReference type="EMBL" id="EEA84262.1"/>
    </source>
</evidence>
<dbReference type="STRING" id="500633.CLOHIR_02118"/>
<organism evidence="4 5">
    <name type="scientific">Peptacetobacter hiranonis (strain DSM 13275 / JCM 10541 / KCTC 15199 / TO-931)</name>
    <name type="common">Clostridium hiranonis</name>
    <dbReference type="NCBI Taxonomy" id="500633"/>
    <lineage>
        <taxon>Bacteria</taxon>
        <taxon>Bacillati</taxon>
        <taxon>Bacillota</taxon>
        <taxon>Clostridia</taxon>
        <taxon>Peptostreptococcales</taxon>
        <taxon>Peptostreptococcaceae</taxon>
        <taxon>Peptacetobacter</taxon>
    </lineage>
</organism>
<keyword evidence="2" id="KW-0732">Signal</keyword>
<proteinExistence type="predicted"/>
<dbReference type="Proteomes" id="UP000003178">
    <property type="component" value="Unassembled WGS sequence"/>
</dbReference>
<dbReference type="Pfam" id="PF10646">
    <property type="entry name" value="Germane"/>
    <property type="match status" value="1"/>
</dbReference>
<evidence type="ECO:0000259" key="3">
    <source>
        <dbReference type="SMART" id="SM00909"/>
    </source>
</evidence>
<feature type="compositionally biased region" description="Basic and acidic residues" evidence="1">
    <location>
        <begin position="44"/>
        <end position="67"/>
    </location>
</feature>
<dbReference type="RefSeq" id="WP_006440960.1">
    <property type="nucleotide sequence ID" value="NZ_DS995361.1"/>
</dbReference>
<protein>
    <recommendedName>
        <fullName evidence="3">GerMN domain-containing protein</fullName>
    </recommendedName>
</protein>
<reference evidence="4 5" key="2">
    <citation type="submission" date="2008-10" db="EMBL/GenBank/DDBJ databases">
        <title>Draft genome sequence of Clostridium hiranonis (DSM 13275).</title>
        <authorList>
            <person name="Sudarsanam P."/>
            <person name="Ley R."/>
            <person name="Guruge J."/>
            <person name="Turnbaugh P.J."/>
            <person name="Mahowald M."/>
            <person name="Liep D."/>
            <person name="Gordon J."/>
        </authorList>
    </citation>
    <scope>NUCLEOTIDE SEQUENCE [LARGE SCALE GENOMIC DNA]</scope>
    <source>
        <strain evidence="4 5">DSM 13275</strain>
    </source>
</reference>
<accession>B6G1W0</accession>
<gene>
    <name evidence="4" type="ORF">CLOHIR_02118</name>
</gene>
<keyword evidence="5" id="KW-1185">Reference proteome</keyword>
<evidence type="ECO:0000256" key="2">
    <source>
        <dbReference type="SAM" id="SignalP"/>
    </source>
</evidence>
<evidence type="ECO:0000313" key="5">
    <source>
        <dbReference type="Proteomes" id="UP000003178"/>
    </source>
</evidence>
<dbReference type="InterPro" id="IPR019606">
    <property type="entry name" value="GerMN"/>
</dbReference>
<name>B6G1W0_PEPHT</name>
<feature type="signal peptide" evidence="2">
    <location>
        <begin position="1"/>
        <end position="20"/>
    </location>
</feature>
<dbReference type="AlphaFoldDB" id="B6G1W0"/>
<comment type="caution">
    <text evidence="4">The sequence shown here is derived from an EMBL/GenBank/DDBJ whole genome shotgun (WGS) entry which is preliminary data.</text>
</comment>
<feature type="compositionally biased region" description="Basic and acidic residues" evidence="1">
    <location>
        <begin position="26"/>
        <end position="35"/>
    </location>
</feature>
<dbReference type="EMBL" id="ABWP01000083">
    <property type="protein sequence ID" value="EEA84262.1"/>
    <property type="molecule type" value="Genomic_DNA"/>
</dbReference>
<sequence>MKIKKLTSFALVLALAVAFVGCSKTDSSKKEEDKNSTTQTQQENSDKNEDKKDDKNDKDNKDDKDKLENEEEAEESIIVYNYDLDNEKLIENRIDGKKETPEQVFESLQNLGVIPKDAKMNSFDITEADGTETGILDVNKAFVNSNLGSSAESLMLDAVAQTFIENFDIEQLQITVDGGDYESGHIVLGKGDYLKPQRTGLNQGTGEDVEADEN</sequence>
<dbReference type="OrthoDB" id="1683231at2"/>